<dbReference type="EMBL" id="MFLJ01000003">
    <property type="protein sequence ID" value="OGG65021.1"/>
    <property type="molecule type" value="Genomic_DNA"/>
</dbReference>
<dbReference type="GO" id="GO:0048476">
    <property type="term" value="C:Holliday junction resolvase complex"/>
    <property type="evidence" value="ECO:0007669"/>
    <property type="project" value="UniProtKB-UniRule"/>
</dbReference>
<evidence type="ECO:0000256" key="3">
    <source>
        <dbReference type="ARBA" id="ARBA00022722"/>
    </source>
</evidence>
<comment type="cofactor">
    <cofactor evidence="13">
        <name>Mg(2+)</name>
        <dbReference type="ChEBI" id="CHEBI:18420"/>
    </cofactor>
    <text evidence="13">Binds 2 Mg(2+) ion per subunit.</text>
</comment>
<comment type="subcellular location">
    <subcellularLocation>
        <location evidence="13">Cytoplasm</location>
    </subcellularLocation>
</comment>
<dbReference type="Gene3D" id="3.30.420.10">
    <property type="entry name" value="Ribonuclease H-like superfamily/Ribonuclease H"/>
    <property type="match status" value="1"/>
</dbReference>
<comment type="caution">
    <text evidence="14">The sequence shown here is derived from an EMBL/GenBank/DDBJ whole genome shotgun (WGS) entry which is preliminary data.</text>
</comment>
<evidence type="ECO:0000313" key="14">
    <source>
        <dbReference type="EMBL" id="OGG65021.1"/>
    </source>
</evidence>
<evidence type="ECO:0000313" key="15">
    <source>
        <dbReference type="Proteomes" id="UP000177232"/>
    </source>
</evidence>
<dbReference type="STRING" id="1798496.A3C94_02125"/>
<evidence type="ECO:0000256" key="12">
    <source>
        <dbReference type="ARBA" id="ARBA00029354"/>
    </source>
</evidence>
<dbReference type="GO" id="GO:0003677">
    <property type="term" value="F:DNA binding"/>
    <property type="evidence" value="ECO:0007669"/>
    <property type="project" value="UniProtKB-KW"/>
</dbReference>
<dbReference type="FunFam" id="3.30.420.10:FF:000002">
    <property type="entry name" value="Crossover junction endodeoxyribonuclease RuvC"/>
    <property type="match status" value="1"/>
</dbReference>
<keyword evidence="4 13" id="KW-0479">Metal-binding</keyword>
<comment type="similarity">
    <text evidence="1 13">Belongs to the RuvC family.</text>
</comment>
<keyword evidence="11 13" id="KW-0234">DNA repair</keyword>
<evidence type="ECO:0000256" key="4">
    <source>
        <dbReference type="ARBA" id="ARBA00022723"/>
    </source>
</evidence>
<proteinExistence type="inferred from homology"/>
<feature type="binding site" evidence="13">
    <location>
        <position position="15"/>
    </location>
    <ligand>
        <name>Mg(2+)</name>
        <dbReference type="ChEBI" id="CHEBI:18420"/>
        <label>1</label>
    </ligand>
</feature>
<keyword evidence="9 13" id="KW-0238">DNA-binding</keyword>
<dbReference type="GO" id="GO:0006310">
    <property type="term" value="P:DNA recombination"/>
    <property type="evidence" value="ECO:0007669"/>
    <property type="project" value="UniProtKB-UniRule"/>
</dbReference>
<evidence type="ECO:0000256" key="8">
    <source>
        <dbReference type="ARBA" id="ARBA00022842"/>
    </source>
</evidence>
<evidence type="ECO:0000256" key="5">
    <source>
        <dbReference type="ARBA" id="ARBA00022759"/>
    </source>
</evidence>
<evidence type="ECO:0000256" key="2">
    <source>
        <dbReference type="ARBA" id="ARBA00022490"/>
    </source>
</evidence>
<evidence type="ECO:0000256" key="1">
    <source>
        <dbReference type="ARBA" id="ARBA00009518"/>
    </source>
</evidence>
<dbReference type="InterPro" id="IPR002176">
    <property type="entry name" value="X-over_junc_endoDNase_RuvC"/>
</dbReference>
<feature type="active site" evidence="13">
    <location>
        <position position="147"/>
    </location>
</feature>
<feature type="active site" evidence="13">
    <location>
        <position position="74"/>
    </location>
</feature>
<dbReference type="CDD" id="cd16962">
    <property type="entry name" value="RuvC"/>
    <property type="match status" value="1"/>
</dbReference>
<comment type="catalytic activity">
    <reaction evidence="12 13">
        <text>Endonucleolytic cleavage at a junction such as a reciprocal single-stranded crossover between two homologous DNA duplexes (Holliday junction).</text>
        <dbReference type="EC" id="3.1.21.10"/>
    </reaction>
</comment>
<reference evidence="14 15" key="1">
    <citation type="journal article" date="2016" name="Nat. Commun.">
        <title>Thousands of microbial genomes shed light on interconnected biogeochemical processes in an aquifer system.</title>
        <authorList>
            <person name="Anantharaman K."/>
            <person name="Brown C.T."/>
            <person name="Hug L.A."/>
            <person name="Sharon I."/>
            <person name="Castelle C.J."/>
            <person name="Probst A.J."/>
            <person name="Thomas B.C."/>
            <person name="Singh A."/>
            <person name="Wilkins M.J."/>
            <person name="Karaoz U."/>
            <person name="Brodie E.L."/>
            <person name="Williams K.H."/>
            <person name="Hubbard S.S."/>
            <person name="Banfield J.F."/>
        </authorList>
    </citation>
    <scope>NUCLEOTIDE SEQUENCE [LARGE SCALE GENOMIC DNA]</scope>
</reference>
<accession>A0A1F6DUC1</accession>
<evidence type="ECO:0000256" key="10">
    <source>
        <dbReference type="ARBA" id="ARBA00023172"/>
    </source>
</evidence>
<dbReference type="PANTHER" id="PTHR30194:SF3">
    <property type="entry name" value="CROSSOVER JUNCTION ENDODEOXYRIBONUCLEASE RUVC"/>
    <property type="match status" value="1"/>
</dbReference>
<dbReference type="PRINTS" id="PR00696">
    <property type="entry name" value="RSOLVASERUVC"/>
</dbReference>
<comment type="subunit">
    <text evidence="13">Homodimer which binds Holliday junction (HJ) DNA. The HJ becomes 2-fold symmetrical on binding to RuvC with unstacked arms; it has a different conformation from HJ DNA in complex with RuvA. In the full resolvosome a probable DNA-RuvA(4)-RuvB(12)-RuvC(2) complex forms which resolves the HJ.</text>
</comment>
<keyword evidence="3 13" id="KW-0540">Nuclease</keyword>
<feature type="binding site" evidence="13">
    <location>
        <position position="74"/>
    </location>
    <ligand>
        <name>Mg(2+)</name>
        <dbReference type="ChEBI" id="CHEBI:18420"/>
        <label>2</label>
    </ligand>
</feature>
<dbReference type="Pfam" id="PF02075">
    <property type="entry name" value="RuvC"/>
    <property type="match status" value="1"/>
</dbReference>
<evidence type="ECO:0000256" key="13">
    <source>
        <dbReference type="HAMAP-Rule" id="MF_00034"/>
    </source>
</evidence>
<dbReference type="EC" id="3.1.21.10" evidence="13"/>
<dbReference type="GO" id="GO:0006281">
    <property type="term" value="P:DNA repair"/>
    <property type="evidence" value="ECO:0007669"/>
    <property type="project" value="UniProtKB-UniRule"/>
</dbReference>
<dbReference type="SUPFAM" id="SSF53098">
    <property type="entry name" value="Ribonuclease H-like"/>
    <property type="match status" value="1"/>
</dbReference>
<comment type="function">
    <text evidence="13">The RuvA-RuvB-RuvC complex processes Holliday junction (HJ) DNA during genetic recombination and DNA repair. Endonuclease that resolves HJ intermediates. Cleaves cruciform DNA by making single-stranded nicks across the HJ at symmetrical positions within the homologous arms, yielding a 5'-phosphate and a 3'-hydroxyl group; requires a central core of homology in the junction. The consensus cleavage sequence is 5'-(A/T)TT(C/G)-3'. Cleavage occurs on the 3'-side of the TT dinucleotide at the point of strand exchange. HJ branch migration catalyzed by RuvA-RuvB allows RuvC to scan DNA until it finds its consensus sequence, where it cleaves and resolves the cruciform DNA.</text>
</comment>
<evidence type="ECO:0000256" key="6">
    <source>
        <dbReference type="ARBA" id="ARBA00022763"/>
    </source>
</evidence>
<dbReference type="InterPro" id="IPR012337">
    <property type="entry name" value="RNaseH-like_sf"/>
</dbReference>
<keyword evidence="8 13" id="KW-0460">Magnesium</keyword>
<keyword evidence="2 13" id="KW-0963">Cytoplasm</keyword>
<dbReference type="HAMAP" id="MF_00034">
    <property type="entry name" value="RuvC"/>
    <property type="match status" value="1"/>
</dbReference>
<dbReference type="PANTHER" id="PTHR30194">
    <property type="entry name" value="CROSSOVER JUNCTION ENDODEOXYRIBONUCLEASE RUVC"/>
    <property type="match status" value="1"/>
</dbReference>
<organism evidence="14 15">
    <name type="scientific">Candidatus Kaiserbacteria bacterium RIFCSPHIGHO2_02_FULL_55_17</name>
    <dbReference type="NCBI Taxonomy" id="1798496"/>
    <lineage>
        <taxon>Bacteria</taxon>
        <taxon>Candidatus Kaiseribacteriota</taxon>
    </lineage>
</organism>
<feature type="active site" evidence="13">
    <location>
        <position position="15"/>
    </location>
</feature>
<dbReference type="Proteomes" id="UP000177232">
    <property type="component" value="Unassembled WGS sequence"/>
</dbReference>
<evidence type="ECO:0000256" key="7">
    <source>
        <dbReference type="ARBA" id="ARBA00022801"/>
    </source>
</evidence>
<protein>
    <recommendedName>
        <fullName evidence="13">Crossover junction endodeoxyribonuclease RuvC</fullName>
        <ecNumber evidence="13">3.1.21.10</ecNumber>
    </recommendedName>
    <alternativeName>
        <fullName evidence="13">Holliday junction nuclease RuvC</fullName>
    </alternativeName>
    <alternativeName>
        <fullName evidence="13">Holliday junction resolvase RuvC</fullName>
    </alternativeName>
</protein>
<dbReference type="GO" id="GO:0008821">
    <property type="term" value="F:crossover junction DNA endonuclease activity"/>
    <property type="evidence" value="ECO:0007669"/>
    <property type="project" value="UniProtKB-UniRule"/>
</dbReference>
<evidence type="ECO:0000256" key="9">
    <source>
        <dbReference type="ARBA" id="ARBA00023125"/>
    </source>
</evidence>
<feature type="binding site" evidence="13">
    <location>
        <position position="147"/>
    </location>
    <ligand>
        <name>Mg(2+)</name>
        <dbReference type="ChEBI" id="CHEBI:18420"/>
        <label>1</label>
    </ligand>
</feature>
<keyword evidence="7 13" id="KW-0378">Hydrolase</keyword>
<dbReference type="GO" id="GO:0005737">
    <property type="term" value="C:cytoplasm"/>
    <property type="evidence" value="ECO:0007669"/>
    <property type="project" value="UniProtKB-SubCell"/>
</dbReference>
<evidence type="ECO:0000256" key="11">
    <source>
        <dbReference type="ARBA" id="ARBA00023204"/>
    </source>
</evidence>
<dbReference type="InterPro" id="IPR036397">
    <property type="entry name" value="RNaseH_sf"/>
</dbReference>
<keyword evidence="6 13" id="KW-0227">DNA damage</keyword>
<gene>
    <name evidence="13" type="primary">ruvC</name>
    <name evidence="14" type="ORF">A3C94_02125</name>
</gene>
<keyword evidence="5 13" id="KW-0255">Endonuclease</keyword>
<sequence length="172" mass="18293">MEISTRRPFRVLAIDPGYDRLGIAVIEGDPSRPTLLMSACVMPEKGAHEERLARVFSAVADAITEYAPAALALETLFFSINKKTALGVAEARGAILAAAGSASLPVIECSPQQVKLAVTGHGGSRKAAVAAMIPRLLHLPKKKRLDDELDAIAIGITALATGLLRDQKDKKW</sequence>
<dbReference type="GO" id="GO:0000287">
    <property type="term" value="F:magnesium ion binding"/>
    <property type="evidence" value="ECO:0007669"/>
    <property type="project" value="UniProtKB-UniRule"/>
</dbReference>
<name>A0A1F6DUC1_9BACT</name>
<dbReference type="AlphaFoldDB" id="A0A1F6DUC1"/>
<keyword evidence="10 13" id="KW-0233">DNA recombination</keyword>